<dbReference type="InterPro" id="IPR026960">
    <property type="entry name" value="RVT-Znf"/>
</dbReference>
<evidence type="ECO:0000313" key="2">
    <source>
        <dbReference type="EMBL" id="KAJ8442675.1"/>
    </source>
</evidence>
<evidence type="ECO:0000259" key="1">
    <source>
        <dbReference type="Pfam" id="PF13966"/>
    </source>
</evidence>
<comment type="caution">
    <text evidence="2">The sequence shown here is derived from an EMBL/GenBank/DDBJ whole genome shotgun (WGS) entry which is preliminary data.</text>
</comment>
<name>A0A9Q1KGS4_9CARY</name>
<protein>
    <recommendedName>
        <fullName evidence="1">Reverse transcriptase zinc-binding domain-containing protein</fullName>
    </recommendedName>
</protein>
<dbReference type="AlphaFoldDB" id="A0A9Q1KGS4"/>
<gene>
    <name evidence="2" type="ORF">Cgig2_003719</name>
</gene>
<organism evidence="2 3">
    <name type="scientific">Carnegiea gigantea</name>
    <dbReference type="NCBI Taxonomy" id="171969"/>
    <lineage>
        <taxon>Eukaryota</taxon>
        <taxon>Viridiplantae</taxon>
        <taxon>Streptophyta</taxon>
        <taxon>Embryophyta</taxon>
        <taxon>Tracheophyta</taxon>
        <taxon>Spermatophyta</taxon>
        <taxon>Magnoliopsida</taxon>
        <taxon>eudicotyledons</taxon>
        <taxon>Gunneridae</taxon>
        <taxon>Pentapetalae</taxon>
        <taxon>Caryophyllales</taxon>
        <taxon>Cactineae</taxon>
        <taxon>Cactaceae</taxon>
        <taxon>Cactoideae</taxon>
        <taxon>Echinocereeae</taxon>
        <taxon>Carnegiea</taxon>
    </lineage>
</organism>
<reference evidence="2" key="1">
    <citation type="submission" date="2022-04" db="EMBL/GenBank/DDBJ databases">
        <title>Carnegiea gigantea Genome sequencing and assembly v2.</title>
        <authorList>
            <person name="Copetti D."/>
            <person name="Sanderson M.J."/>
            <person name="Burquez A."/>
            <person name="Wojciechowski M.F."/>
        </authorList>
    </citation>
    <scope>NUCLEOTIDE SEQUENCE</scope>
    <source>
        <strain evidence="2">SGP5-SGP5p</strain>
        <tissue evidence="2">Aerial part</tissue>
    </source>
</reference>
<dbReference type="Proteomes" id="UP001153076">
    <property type="component" value="Unassembled WGS sequence"/>
</dbReference>
<sequence>MLRKPASLWARVLYQKYCKGKGGTDIFMTGQNPSNSWRGITDSGIQHSIGDGCGTLFWLQRWVLGQPLVELATRPIPSILQQRTISDYWEPSSGWRWEELRGLLPEDILNRNASLQVYPEAGRNFLGKNEFGRIFHLICYTAIASSADDQEKWQVIWWIKAPQRMKFLLWVVLHGALITSKTRVKRGFTDNPNCFLCLDSSEDATRVLRTCKVAREVWQYFEKASTGVQDSRLE</sequence>
<accession>A0A9Q1KGS4</accession>
<dbReference type="Pfam" id="PF13966">
    <property type="entry name" value="zf-RVT"/>
    <property type="match status" value="1"/>
</dbReference>
<dbReference type="EMBL" id="JAKOGI010000137">
    <property type="protein sequence ID" value="KAJ8442675.1"/>
    <property type="molecule type" value="Genomic_DNA"/>
</dbReference>
<keyword evidence="3" id="KW-1185">Reference proteome</keyword>
<evidence type="ECO:0000313" key="3">
    <source>
        <dbReference type="Proteomes" id="UP001153076"/>
    </source>
</evidence>
<dbReference type="OrthoDB" id="649363at2759"/>
<proteinExistence type="predicted"/>
<feature type="domain" description="Reverse transcriptase zinc-binding" evidence="1">
    <location>
        <begin position="139"/>
        <end position="218"/>
    </location>
</feature>